<dbReference type="Gene3D" id="3.40.50.11190">
    <property type="match status" value="1"/>
</dbReference>
<dbReference type="EMBL" id="VMNK01000013">
    <property type="protein sequence ID" value="TVO54357.1"/>
    <property type="molecule type" value="Genomic_DNA"/>
</dbReference>
<comment type="caution">
    <text evidence="3">The sequence shown here is derived from an EMBL/GenBank/DDBJ whole genome shotgun (WGS) entry which is preliminary data.</text>
</comment>
<protein>
    <submittedName>
        <fullName evidence="3">UDP-2,4-diacetamido-2,4, 6-trideoxy-beta-L-altropyranose hydrolase</fullName>
        <ecNumber evidence="3">3.6.1.57</ecNumber>
    </submittedName>
</protein>
<evidence type="ECO:0000256" key="2">
    <source>
        <dbReference type="PIRSR" id="PIRSR620023-2"/>
    </source>
</evidence>
<dbReference type="GO" id="GO:0016757">
    <property type="term" value="F:glycosyltransferase activity"/>
    <property type="evidence" value="ECO:0007669"/>
    <property type="project" value="TreeGrafter"/>
</dbReference>
<dbReference type="OrthoDB" id="9788924at2"/>
<evidence type="ECO:0000313" key="4">
    <source>
        <dbReference type="Proteomes" id="UP000319502"/>
    </source>
</evidence>
<name>A0A557QN63_9RHOO</name>
<feature type="active site" description="Proton acceptor" evidence="1">
    <location>
        <position position="17"/>
    </location>
</feature>
<dbReference type="InterPro" id="IPR020023">
    <property type="entry name" value="PseG"/>
</dbReference>
<dbReference type="NCBIfam" id="TIGR03590">
    <property type="entry name" value="PseG"/>
    <property type="match status" value="1"/>
</dbReference>
<gene>
    <name evidence="3" type="primary">pseG</name>
    <name evidence="3" type="ORF">FHP91_13370</name>
</gene>
<evidence type="ECO:0000313" key="3">
    <source>
        <dbReference type="EMBL" id="TVO54357.1"/>
    </source>
</evidence>
<sequence length="348" mass="38209">MNIVIRADSSVEIGSGHVMRCLTLADRLRESGAQVAFLCADLPGAMLDLIRARGYRYRRLSSSVAGDWAIDAEESIAAAADLVPGIVDWVIVDHYHIDYRWEEMLRLGCSRLMVIDDIANRRHSCDLLLDQNYDDQLRYRNLVPVHCKCLLGPTYALLRTEYGAYRAAEEVRNRPLRRAFVFFGGSDPADLTGMAIKALSEPTLVDLAVDVVIGANYSHRDALVKLAAARGNTTIHNPRPHLADLMAEADIAIGAGGVTNWERMTVGLPSVVIAIADNQVPISEQLHGMGAIRYLGKAEHVSEGSVRNALMEEVNEMKYLARIAPAMATCDGRGVGRVFDAISSFECE</sequence>
<dbReference type="PANTHER" id="PTHR21015:SF22">
    <property type="entry name" value="GLYCOSYLTRANSFERASE"/>
    <property type="match status" value="1"/>
</dbReference>
<feature type="binding site" evidence="2">
    <location>
        <position position="262"/>
    </location>
    <ligand>
        <name>substrate</name>
    </ligand>
</feature>
<dbReference type="RefSeq" id="WP_144310071.1">
    <property type="nucleotide sequence ID" value="NZ_VMNK01000013.1"/>
</dbReference>
<dbReference type="Proteomes" id="UP000319502">
    <property type="component" value="Unassembled WGS sequence"/>
</dbReference>
<dbReference type="EC" id="3.6.1.57" evidence="3"/>
<dbReference type="Gene3D" id="3.40.50.2000">
    <property type="entry name" value="Glycogen Phosphorylase B"/>
    <property type="match status" value="1"/>
</dbReference>
<keyword evidence="3" id="KW-0378">Hydrolase</keyword>
<evidence type="ECO:0000256" key="1">
    <source>
        <dbReference type="PIRSR" id="PIRSR620023-1"/>
    </source>
</evidence>
<reference evidence="3 4" key="1">
    <citation type="submission" date="2019-07" db="EMBL/GenBank/DDBJ databases">
        <title>The pathways for chlorine oxyanion respiration interact through the shared metabolite chlorate.</title>
        <authorList>
            <person name="Barnum T.P."/>
            <person name="Cheng Y."/>
            <person name="Hill K.A."/>
            <person name="Lucas L.N."/>
            <person name="Carlson H.K."/>
            <person name="Coates J.D."/>
        </authorList>
    </citation>
    <scope>NUCLEOTIDE SEQUENCE [LARGE SCALE GENOMIC DNA]</scope>
    <source>
        <strain evidence="3 4">SFB-3</strain>
    </source>
</reference>
<proteinExistence type="predicted"/>
<organism evidence="3 4">
    <name type="scientific">Denitromonas halophila</name>
    <dbReference type="NCBI Taxonomy" id="1629404"/>
    <lineage>
        <taxon>Bacteria</taxon>
        <taxon>Pseudomonadati</taxon>
        <taxon>Pseudomonadota</taxon>
        <taxon>Betaproteobacteria</taxon>
        <taxon>Rhodocyclales</taxon>
        <taxon>Zoogloeaceae</taxon>
        <taxon>Denitromonas</taxon>
    </lineage>
</organism>
<feature type="binding site" evidence="2">
    <location>
        <position position="159"/>
    </location>
    <ligand>
        <name>substrate</name>
    </ligand>
</feature>
<dbReference type="AlphaFoldDB" id="A0A557QN63"/>
<dbReference type="SUPFAM" id="SSF53756">
    <property type="entry name" value="UDP-Glycosyltransferase/glycogen phosphorylase"/>
    <property type="match status" value="1"/>
</dbReference>
<accession>A0A557QN63</accession>
<dbReference type="PANTHER" id="PTHR21015">
    <property type="entry name" value="UDP-N-ACETYLGLUCOSAMINE--N-ACETYLMURAMYL-(PENTAPEPTIDE) PYROPHOSPHORYL-UNDECAPRENOL N-ACETYLGLUCOSAMINE TRANSFERASE 1"/>
    <property type="match status" value="1"/>
</dbReference>
<dbReference type="GO" id="GO:0016787">
    <property type="term" value="F:hydrolase activity"/>
    <property type="evidence" value="ECO:0007669"/>
    <property type="project" value="UniProtKB-KW"/>
</dbReference>
<keyword evidence="4" id="KW-1185">Reference proteome</keyword>